<protein>
    <submittedName>
        <fullName evidence="1">Tail completion protein</fullName>
    </submittedName>
</protein>
<name>A0A8S5VEM3_9CAUD</name>
<dbReference type="EMBL" id="BK016252">
    <property type="protein sequence ID" value="DAG05181.1"/>
    <property type="molecule type" value="Genomic_DNA"/>
</dbReference>
<proteinExistence type="predicted"/>
<evidence type="ECO:0000313" key="1">
    <source>
        <dbReference type="EMBL" id="DAG05181.1"/>
    </source>
</evidence>
<sequence>MSRRLDLHRELQGVLGTDKVYFQPPPNVKMSYPCIVYYKQDIRPIRADNIAYLVTTRYQIIVMYQDPDSDLSEKIACLPGADFARHYVSNNIYHDVVYLHR</sequence>
<accession>A0A8S5VEM3</accession>
<reference evidence="1" key="1">
    <citation type="journal article" date="2021" name="Proc. Natl. Acad. Sci. U.S.A.">
        <title>A Catalog of Tens of Thousands of Viruses from Human Metagenomes Reveals Hidden Associations with Chronic Diseases.</title>
        <authorList>
            <person name="Tisza M.J."/>
            <person name="Buck C.B."/>
        </authorList>
    </citation>
    <scope>NUCLEOTIDE SEQUENCE</scope>
    <source>
        <strain evidence="1">CtSXZ3</strain>
    </source>
</reference>
<organism evidence="1">
    <name type="scientific">Siphoviridae sp. ctSXZ3</name>
    <dbReference type="NCBI Taxonomy" id="2825510"/>
    <lineage>
        <taxon>Viruses</taxon>
        <taxon>Duplodnaviria</taxon>
        <taxon>Heunggongvirae</taxon>
        <taxon>Uroviricota</taxon>
        <taxon>Caudoviricetes</taxon>
    </lineage>
</organism>